<sequence>MREMRKVKLTADIESRLQKLLLSPPLVGGLEVILSVYMSDCHEKNNCFSYLKYSSNTKN</sequence>
<evidence type="ECO:0000313" key="2">
    <source>
        <dbReference type="Proteomes" id="UP000054928"/>
    </source>
</evidence>
<dbReference type="EMBL" id="CCYD01000322">
    <property type="protein sequence ID" value="CEG38915.1"/>
    <property type="molecule type" value="Genomic_DNA"/>
</dbReference>
<dbReference type="Proteomes" id="UP000054928">
    <property type="component" value="Unassembled WGS sequence"/>
</dbReference>
<evidence type="ECO:0000313" key="1">
    <source>
        <dbReference type="EMBL" id="CEG38915.1"/>
    </source>
</evidence>
<name>A0A0N7L4K3_PLAHL</name>
<accession>A0A0N7L4K3</accession>
<reference evidence="2" key="1">
    <citation type="submission" date="2014-09" db="EMBL/GenBank/DDBJ databases">
        <authorList>
            <person name="Sharma Rahul"/>
            <person name="Thines Marco"/>
        </authorList>
    </citation>
    <scope>NUCLEOTIDE SEQUENCE [LARGE SCALE GENOMIC DNA]</scope>
</reference>
<organism evidence="1 2">
    <name type="scientific">Plasmopara halstedii</name>
    <name type="common">Downy mildew of sunflower</name>
    <dbReference type="NCBI Taxonomy" id="4781"/>
    <lineage>
        <taxon>Eukaryota</taxon>
        <taxon>Sar</taxon>
        <taxon>Stramenopiles</taxon>
        <taxon>Oomycota</taxon>
        <taxon>Peronosporomycetes</taxon>
        <taxon>Peronosporales</taxon>
        <taxon>Peronosporaceae</taxon>
        <taxon>Plasmopara</taxon>
    </lineage>
</organism>
<protein>
    <submittedName>
        <fullName evidence="1">Uncharacterized protein</fullName>
    </submittedName>
</protein>
<keyword evidence="2" id="KW-1185">Reference proteome</keyword>
<proteinExistence type="predicted"/>
<dbReference type="RefSeq" id="XP_036263094.1">
    <property type="nucleotide sequence ID" value="XM_036407386.1"/>
</dbReference>
<dbReference type="AlphaFoldDB" id="A0A0N7L4K3"/>
<dbReference type="GeneID" id="59053041"/>